<dbReference type="AlphaFoldDB" id="A0A6D2KCH9"/>
<dbReference type="PROSITE" id="PS50181">
    <property type="entry name" value="FBOX"/>
    <property type="match status" value="1"/>
</dbReference>
<dbReference type="InterPro" id="IPR001810">
    <property type="entry name" value="F-box_dom"/>
</dbReference>
<sequence length="360" mass="40928">MEEEKNIPQEILEEILVKLPVKSLSRFKAVTREWRGTIESTYFVEKHVLYQKSLGGSQASIMALSMQKTDDGVHGLLLVENILCSAKGIIHGSPYLPIKAFRSYTNYKISEPCDGMFCLYTKNTLASTNMVIIVNPASTSLRTLPNPIGIGRENSVSRRYKLVWFYEVPQVNIVTKCKVFALGSNTWKVVHPPHCRLHYYNSSLMHLDGIMYCLIKTHDEICNAKVLAFDLHTEKFQTFSITLDVGEGCELSMCVLNHRLCVFKRFADNNDTCFKIWGLDISKTSVEIMYSIDFSCLPPDEIEWEIVPMATINNCVVISSSHLIHSALVRLYGSKSNILYPTASHRQFIPYFESLVSPYQ</sequence>
<dbReference type="SUPFAM" id="SSF117281">
    <property type="entry name" value="Kelch motif"/>
    <property type="match status" value="1"/>
</dbReference>
<dbReference type="InterPro" id="IPR050796">
    <property type="entry name" value="SCF_F-box_component"/>
</dbReference>
<protein>
    <recommendedName>
        <fullName evidence="1">F-box domain-containing protein</fullName>
    </recommendedName>
</protein>
<organism evidence="2 3">
    <name type="scientific">Microthlaspi erraticum</name>
    <dbReference type="NCBI Taxonomy" id="1685480"/>
    <lineage>
        <taxon>Eukaryota</taxon>
        <taxon>Viridiplantae</taxon>
        <taxon>Streptophyta</taxon>
        <taxon>Embryophyta</taxon>
        <taxon>Tracheophyta</taxon>
        <taxon>Spermatophyta</taxon>
        <taxon>Magnoliopsida</taxon>
        <taxon>eudicotyledons</taxon>
        <taxon>Gunneridae</taxon>
        <taxon>Pentapetalae</taxon>
        <taxon>rosids</taxon>
        <taxon>malvids</taxon>
        <taxon>Brassicales</taxon>
        <taxon>Brassicaceae</taxon>
        <taxon>Coluteocarpeae</taxon>
        <taxon>Microthlaspi</taxon>
    </lineage>
</organism>
<dbReference type="EMBL" id="CACVBM020001329">
    <property type="protein sequence ID" value="CAA7045835.1"/>
    <property type="molecule type" value="Genomic_DNA"/>
</dbReference>
<evidence type="ECO:0000313" key="2">
    <source>
        <dbReference type="EMBL" id="CAA7045835.1"/>
    </source>
</evidence>
<reference evidence="2" key="1">
    <citation type="submission" date="2020-01" db="EMBL/GenBank/DDBJ databases">
        <authorList>
            <person name="Mishra B."/>
        </authorList>
    </citation>
    <scope>NUCLEOTIDE SEQUENCE [LARGE SCALE GENOMIC DNA]</scope>
</reference>
<dbReference type="Pfam" id="PF00646">
    <property type="entry name" value="F-box"/>
    <property type="match status" value="1"/>
</dbReference>
<evidence type="ECO:0000259" key="1">
    <source>
        <dbReference type="PROSITE" id="PS50181"/>
    </source>
</evidence>
<feature type="domain" description="F-box" evidence="1">
    <location>
        <begin position="1"/>
        <end position="53"/>
    </location>
</feature>
<dbReference type="NCBIfam" id="TIGR01640">
    <property type="entry name" value="F_box_assoc_1"/>
    <property type="match status" value="1"/>
</dbReference>
<keyword evidence="3" id="KW-1185">Reference proteome</keyword>
<dbReference type="InterPro" id="IPR015915">
    <property type="entry name" value="Kelch-typ_b-propeller"/>
</dbReference>
<evidence type="ECO:0000313" key="3">
    <source>
        <dbReference type="Proteomes" id="UP000467841"/>
    </source>
</evidence>
<dbReference type="Proteomes" id="UP000467841">
    <property type="component" value="Unassembled WGS sequence"/>
</dbReference>
<dbReference type="InterPro" id="IPR006527">
    <property type="entry name" value="F-box-assoc_dom_typ1"/>
</dbReference>
<dbReference type="SMART" id="SM00256">
    <property type="entry name" value="FBOX"/>
    <property type="match status" value="1"/>
</dbReference>
<gene>
    <name evidence="2" type="ORF">MERR_LOCUS33070</name>
</gene>
<name>A0A6D2KCH9_9BRAS</name>
<proteinExistence type="predicted"/>
<comment type="caution">
    <text evidence="2">The sequence shown here is derived from an EMBL/GenBank/DDBJ whole genome shotgun (WGS) entry which is preliminary data.</text>
</comment>
<accession>A0A6D2KCH9</accession>
<dbReference type="SUPFAM" id="SSF81383">
    <property type="entry name" value="F-box domain"/>
    <property type="match status" value="1"/>
</dbReference>
<dbReference type="Pfam" id="PF07734">
    <property type="entry name" value="FBA_1"/>
    <property type="match status" value="1"/>
</dbReference>
<dbReference type="InterPro" id="IPR036047">
    <property type="entry name" value="F-box-like_dom_sf"/>
</dbReference>
<dbReference type="PANTHER" id="PTHR31672">
    <property type="entry name" value="BNACNNG10540D PROTEIN"/>
    <property type="match status" value="1"/>
</dbReference>
<dbReference type="OrthoDB" id="1021530at2759"/>
<dbReference type="PANTHER" id="PTHR31672:SF13">
    <property type="entry name" value="F-BOX PROTEIN CPR30-LIKE"/>
    <property type="match status" value="1"/>
</dbReference>
<dbReference type="InterPro" id="IPR017451">
    <property type="entry name" value="F-box-assoc_interact_dom"/>
</dbReference>